<dbReference type="PANTHER" id="PTHR28110">
    <property type="entry name" value="TRANSMEMBRANE PROTEIN"/>
    <property type="match status" value="1"/>
</dbReference>
<evidence type="ECO:0000256" key="2">
    <source>
        <dbReference type="SAM" id="Phobius"/>
    </source>
</evidence>
<protein>
    <recommendedName>
        <fullName evidence="4">DUF218 domain-containing protein</fullName>
    </recommendedName>
</protein>
<sequence>MEPYSSVSLPLHSHSHSTSASTTQRRRKRRTPKTKMKMTQNFTRRSRSSPSSSSYKYLALILFLWNGLTLFYVYFFYSGFSHHDVWVTSSSQPFLAFNENKDSMNNSAADADASDNLSHLIIVAGHSVLVSGHLHDADIDEHDWYLLDFQKGKGLPQSIVAHVTEGIRQAAMDPQSLLVFSGGETRATTGPVNEGTSYFRVADAMNLWSNNHRDSLKNSNDSSNTVRARTTTEEFATDSFQNLLFSMCRFHEVTGHYPTKITVVSFSFKQHRFEQMHAAALRYPSSNFHYIGIDFPNDVDTRMTGFNLEEATRGEFNNAAKPFENDPYGCFTDVLKEKRKRRNPFHRTAPYPLSCPDMGDLLGWCGPELISENLVPW</sequence>
<proteinExistence type="predicted"/>
<reference evidence="3" key="1">
    <citation type="submission" date="2021-01" db="EMBL/GenBank/DDBJ databases">
        <authorList>
            <person name="Corre E."/>
            <person name="Pelletier E."/>
            <person name="Niang G."/>
            <person name="Scheremetjew M."/>
            <person name="Finn R."/>
            <person name="Kale V."/>
            <person name="Holt S."/>
            <person name="Cochrane G."/>
            <person name="Meng A."/>
            <person name="Brown T."/>
            <person name="Cohen L."/>
        </authorList>
    </citation>
    <scope>NUCLEOTIDE SEQUENCE</scope>
    <source>
        <strain evidence="3">MM31A-1</strain>
    </source>
</reference>
<dbReference type="EMBL" id="HBIO01031378">
    <property type="protein sequence ID" value="CAE0479206.1"/>
    <property type="molecule type" value="Transcribed_RNA"/>
</dbReference>
<keyword evidence="2" id="KW-1133">Transmembrane helix</keyword>
<feature type="compositionally biased region" description="Basic residues" evidence="1">
    <location>
        <begin position="24"/>
        <end position="36"/>
    </location>
</feature>
<gene>
    <name evidence="3" type="ORF">CDEB00056_LOCUS24060</name>
</gene>
<feature type="region of interest" description="Disordered" evidence="1">
    <location>
        <begin position="1"/>
        <end position="51"/>
    </location>
</feature>
<dbReference type="GO" id="GO:0005737">
    <property type="term" value="C:cytoplasm"/>
    <property type="evidence" value="ECO:0007669"/>
    <property type="project" value="TreeGrafter"/>
</dbReference>
<keyword evidence="2" id="KW-0812">Transmembrane</keyword>
<dbReference type="PANTHER" id="PTHR28110:SF1">
    <property type="entry name" value="TRANSMEMBRANE PROTEIN"/>
    <property type="match status" value="1"/>
</dbReference>
<keyword evidence="2" id="KW-0472">Membrane</keyword>
<feature type="transmembrane region" description="Helical" evidence="2">
    <location>
        <begin position="57"/>
        <end position="77"/>
    </location>
</feature>
<dbReference type="AlphaFoldDB" id="A0A7S3VH29"/>
<name>A0A7S3VH29_9STRA</name>
<evidence type="ECO:0008006" key="4">
    <source>
        <dbReference type="Google" id="ProtNLM"/>
    </source>
</evidence>
<evidence type="ECO:0000256" key="1">
    <source>
        <dbReference type="SAM" id="MobiDB-lite"/>
    </source>
</evidence>
<dbReference type="InterPro" id="IPR055323">
    <property type="entry name" value="C57A10.07/YOR238W"/>
</dbReference>
<organism evidence="3">
    <name type="scientific">Chaetoceros debilis</name>
    <dbReference type="NCBI Taxonomy" id="122233"/>
    <lineage>
        <taxon>Eukaryota</taxon>
        <taxon>Sar</taxon>
        <taxon>Stramenopiles</taxon>
        <taxon>Ochrophyta</taxon>
        <taxon>Bacillariophyta</taxon>
        <taxon>Coscinodiscophyceae</taxon>
        <taxon>Chaetocerotophycidae</taxon>
        <taxon>Chaetocerotales</taxon>
        <taxon>Chaetocerotaceae</taxon>
        <taxon>Chaetoceros</taxon>
    </lineage>
</organism>
<accession>A0A7S3VH29</accession>
<evidence type="ECO:0000313" key="3">
    <source>
        <dbReference type="EMBL" id="CAE0479206.1"/>
    </source>
</evidence>